<evidence type="ECO:0000313" key="3">
    <source>
        <dbReference type="Proteomes" id="UP000285310"/>
    </source>
</evidence>
<sequence>MTPRDFPDLAVAPAELPVTHEPAETTPVAG</sequence>
<proteinExistence type="predicted"/>
<evidence type="ECO:0000313" key="2">
    <source>
        <dbReference type="EMBL" id="ROO26985.1"/>
    </source>
</evidence>
<gene>
    <name evidence="2" type="ORF">SAJA_10255</name>
</gene>
<protein>
    <submittedName>
        <fullName evidence="2">Uncharacterized protein</fullName>
    </submittedName>
</protein>
<keyword evidence="3" id="KW-1185">Reference proteome</keyword>
<accession>A0A423PMZ1</accession>
<feature type="region of interest" description="Disordered" evidence="1">
    <location>
        <begin position="1"/>
        <end position="30"/>
    </location>
</feature>
<evidence type="ECO:0000256" key="1">
    <source>
        <dbReference type="SAM" id="MobiDB-lite"/>
    </source>
</evidence>
<dbReference type="InParanoid" id="A0A423PMZ1"/>
<comment type="caution">
    <text evidence="2">The sequence shown here is derived from an EMBL/GenBank/DDBJ whole genome shotgun (WGS) entry which is preliminary data.</text>
</comment>
<reference evidence="2 3" key="1">
    <citation type="submission" date="2013-10" db="EMBL/GenBank/DDBJ databases">
        <title>Salinisphaera japonica YTM-1 Genome Sequencing.</title>
        <authorList>
            <person name="Lai Q."/>
            <person name="Li C."/>
            <person name="Shao Z."/>
        </authorList>
    </citation>
    <scope>NUCLEOTIDE SEQUENCE [LARGE SCALE GENOMIC DNA]</scope>
    <source>
        <strain evidence="2 3">YTM-1</strain>
    </source>
</reference>
<name>A0A423PMZ1_9GAMM</name>
<dbReference type="AlphaFoldDB" id="A0A423PMZ1"/>
<dbReference type="EMBL" id="AYKG01000031">
    <property type="protein sequence ID" value="ROO26985.1"/>
    <property type="molecule type" value="Genomic_DNA"/>
</dbReference>
<dbReference type="Proteomes" id="UP000285310">
    <property type="component" value="Unassembled WGS sequence"/>
</dbReference>
<organism evidence="2 3">
    <name type="scientific">Salinisphaera japonica YTM-1</name>
    <dbReference type="NCBI Taxonomy" id="1209778"/>
    <lineage>
        <taxon>Bacteria</taxon>
        <taxon>Pseudomonadati</taxon>
        <taxon>Pseudomonadota</taxon>
        <taxon>Gammaproteobacteria</taxon>
        <taxon>Salinisphaerales</taxon>
        <taxon>Salinisphaeraceae</taxon>
        <taxon>Salinisphaera</taxon>
    </lineage>
</organism>